<dbReference type="AlphaFoldDB" id="A0AAV6TT51"/>
<name>A0AAV6TT51_9ARAC</name>
<gene>
    <name evidence="1" type="ORF">JTE90_014697</name>
</gene>
<dbReference type="Proteomes" id="UP000827092">
    <property type="component" value="Unassembled WGS sequence"/>
</dbReference>
<dbReference type="EMBL" id="JAFNEN010001156">
    <property type="protein sequence ID" value="KAG8174741.1"/>
    <property type="molecule type" value="Genomic_DNA"/>
</dbReference>
<reference evidence="1 2" key="1">
    <citation type="journal article" date="2022" name="Nat. Ecol. Evol.">
        <title>A masculinizing supergene underlies an exaggerated male reproductive morph in a spider.</title>
        <authorList>
            <person name="Hendrickx F."/>
            <person name="De Corte Z."/>
            <person name="Sonet G."/>
            <person name="Van Belleghem S.M."/>
            <person name="Kostlbacher S."/>
            <person name="Vangestel C."/>
        </authorList>
    </citation>
    <scope>NUCLEOTIDE SEQUENCE [LARGE SCALE GENOMIC DNA]</scope>
    <source>
        <strain evidence="1">W744_W776</strain>
    </source>
</reference>
<sequence length="155" mass="18178">MLKELYSYRKVSCEDTNGKLSKNSSCEAHINVKVKLNTPYSTRKNDKFFQKELCGVINITPDHKHRLSTAETLRFLPPSDCKEAFFEYFSDSMGVVESSKYHQEKWEMSENFQESDLANNRMNPTSRAIRHWYDQWRHFGLRTGPDMISVSVILQ</sequence>
<protein>
    <submittedName>
        <fullName evidence="1">Uncharacterized protein</fullName>
    </submittedName>
</protein>
<evidence type="ECO:0000313" key="1">
    <source>
        <dbReference type="EMBL" id="KAG8174741.1"/>
    </source>
</evidence>
<accession>A0AAV6TT51</accession>
<keyword evidence="2" id="KW-1185">Reference proteome</keyword>
<proteinExistence type="predicted"/>
<comment type="caution">
    <text evidence="1">The sequence shown here is derived from an EMBL/GenBank/DDBJ whole genome shotgun (WGS) entry which is preliminary data.</text>
</comment>
<evidence type="ECO:0000313" key="2">
    <source>
        <dbReference type="Proteomes" id="UP000827092"/>
    </source>
</evidence>
<organism evidence="1 2">
    <name type="scientific">Oedothorax gibbosus</name>
    <dbReference type="NCBI Taxonomy" id="931172"/>
    <lineage>
        <taxon>Eukaryota</taxon>
        <taxon>Metazoa</taxon>
        <taxon>Ecdysozoa</taxon>
        <taxon>Arthropoda</taxon>
        <taxon>Chelicerata</taxon>
        <taxon>Arachnida</taxon>
        <taxon>Araneae</taxon>
        <taxon>Araneomorphae</taxon>
        <taxon>Entelegynae</taxon>
        <taxon>Araneoidea</taxon>
        <taxon>Linyphiidae</taxon>
        <taxon>Erigoninae</taxon>
        <taxon>Oedothorax</taxon>
    </lineage>
</organism>